<dbReference type="EMBL" id="CP045227">
    <property type="protein sequence ID" value="QFS51180.1"/>
    <property type="molecule type" value="Genomic_DNA"/>
</dbReference>
<protein>
    <submittedName>
        <fullName evidence="1">Uncharacterized protein</fullName>
    </submittedName>
</protein>
<evidence type="ECO:0000313" key="2">
    <source>
        <dbReference type="Proteomes" id="UP000326678"/>
    </source>
</evidence>
<dbReference type="AlphaFoldDB" id="A0A5P8WF08"/>
<evidence type="ECO:0000313" key="1">
    <source>
        <dbReference type="EMBL" id="QFS51180.1"/>
    </source>
</evidence>
<dbReference type="Proteomes" id="UP000326678">
    <property type="component" value="Chromosome Gxm2"/>
</dbReference>
<gene>
    <name evidence="1" type="ORF">GXM_08674</name>
</gene>
<accession>A0A5P8WF08</accession>
<organism evidence="1 2">
    <name type="scientific">Nostoc sphaeroides CCNUC1</name>
    <dbReference type="NCBI Taxonomy" id="2653204"/>
    <lineage>
        <taxon>Bacteria</taxon>
        <taxon>Bacillati</taxon>
        <taxon>Cyanobacteriota</taxon>
        <taxon>Cyanophyceae</taxon>
        <taxon>Nostocales</taxon>
        <taxon>Nostocaceae</taxon>
        <taxon>Nostoc</taxon>
    </lineage>
</organism>
<reference evidence="1 2" key="1">
    <citation type="submission" date="2019-10" db="EMBL/GenBank/DDBJ databases">
        <title>Genomic and transcriptomic insights into the perfect genentic adaptation of a filamentous nitrogen-fixing cyanobacterium to rice fields.</title>
        <authorList>
            <person name="Chen Z."/>
        </authorList>
    </citation>
    <scope>NUCLEOTIDE SEQUENCE [LARGE SCALE GENOMIC DNA]</scope>
    <source>
        <strain evidence="1">CCNUC1</strain>
    </source>
</reference>
<dbReference type="KEGG" id="nsh:GXM_08674"/>
<keyword evidence="2" id="KW-1185">Reference proteome</keyword>
<name>A0A5P8WF08_9NOSO</name>
<sequence length="53" mass="5903">MNGKLVKLKGKNAPLGHKCYSAQREISISWEPMVPRIQLTLLYLAYLLGTNGS</sequence>
<proteinExistence type="predicted"/>